<dbReference type="PANTHER" id="PTHR31513">
    <property type="entry name" value="EPHRIN TYPE-B RECEPTOR"/>
    <property type="match status" value="1"/>
</dbReference>
<accession>A0A699GHQ5</accession>
<dbReference type="EMBL" id="BKCJ010000020">
    <property type="protein sequence ID" value="GEU28772.1"/>
    <property type="molecule type" value="Genomic_DNA"/>
</dbReference>
<proteinExistence type="predicted"/>
<evidence type="ECO:0000259" key="1">
    <source>
        <dbReference type="Pfam" id="PF13963"/>
    </source>
</evidence>
<reference evidence="2" key="1">
    <citation type="journal article" date="2019" name="Sci. Rep.">
        <title>Draft genome of Tanacetum cinerariifolium, the natural source of mosquito coil.</title>
        <authorList>
            <person name="Yamashiro T."/>
            <person name="Shiraishi A."/>
            <person name="Satake H."/>
            <person name="Nakayama K."/>
        </authorList>
    </citation>
    <scope>NUCLEOTIDE SEQUENCE</scope>
</reference>
<protein>
    <submittedName>
        <fullName evidence="2">Glycine-rich protein</fullName>
    </submittedName>
</protein>
<name>A0A699GHQ5_TANCI</name>
<feature type="domain" description="Transposase-associated" evidence="1">
    <location>
        <begin position="3"/>
        <end position="77"/>
    </location>
</feature>
<comment type="caution">
    <text evidence="2">The sequence shown here is derived from an EMBL/GenBank/DDBJ whole genome shotgun (WGS) entry which is preliminary data.</text>
</comment>
<dbReference type="PANTHER" id="PTHR31513:SF1">
    <property type="entry name" value="EPHRIN TYPE-B RECEPTOR"/>
    <property type="match status" value="1"/>
</dbReference>
<dbReference type="Pfam" id="PF13963">
    <property type="entry name" value="Transpos_assoc"/>
    <property type="match status" value="1"/>
</dbReference>
<evidence type="ECO:0000313" key="2">
    <source>
        <dbReference type="EMBL" id="GEU28772.1"/>
    </source>
</evidence>
<gene>
    <name evidence="2" type="ORF">Tci_000750</name>
</gene>
<sequence>MDKSWMNIVHRLSDPGYELSVMKILDFAYRDKDRSLEIPCPCQIYQYFCPQKKDVVYSHLMQKGISLDYIRWTEHGETLTSHSEDYVDDLEDDTLIDESEYDMSDNDLDDMLYNIGQSTWGDGWKTSGKSEGGNSLGCLSNAGAVGTFYDSVPRSLIAGNHNMTTNTNTLLMEFLYQPLLTSIFIRNSAKAAVPLL</sequence>
<organism evidence="2">
    <name type="scientific">Tanacetum cinerariifolium</name>
    <name type="common">Dalmatian daisy</name>
    <name type="synonym">Chrysanthemum cinerariifolium</name>
    <dbReference type="NCBI Taxonomy" id="118510"/>
    <lineage>
        <taxon>Eukaryota</taxon>
        <taxon>Viridiplantae</taxon>
        <taxon>Streptophyta</taxon>
        <taxon>Embryophyta</taxon>
        <taxon>Tracheophyta</taxon>
        <taxon>Spermatophyta</taxon>
        <taxon>Magnoliopsida</taxon>
        <taxon>eudicotyledons</taxon>
        <taxon>Gunneridae</taxon>
        <taxon>Pentapetalae</taxon>
        <taxon>asterids</taxon>
        <taxon>campanulids</taxon>
        <taxon>Asterales</taxon>
        <taxon>Asteraceae</taxon>
        <taxon>Asteroideae</taxon>
        <taxon>Anthemideae</taxon>
        <taxon>Anthemidinae</taxon>
        <taxon>Tanacetum</taxon>
    </lineage>
</organism>
<dbReference type="InterPro" id="IPR029480">
    <property type="entry name" value="Transpos_assoc"/>
</dbReference>
<dbReference type="AlphaFoldDB" id="A0A699GHQ5"/>